<dbReference type="OrthoDB" id="361132at2759"/>
<dbReference type="KEGG" id="beq:BEWA_034050"/>
<keyword evidence="1" id="KW-0472">Membrane</keyword>
<protein>
    <submittedName>
        <fullName evidence="2">Ema family member protein</fullName>
    </submittedName>
</protein>
<dbReference type="EMBL" id="CP001669">
    <property type="protein sequence ID" value="AFZ80548.1"/>
    <property type="molecule type" value="Genomic_DNA"/>
</dbReference>
<reference evidence="2 3" key="1">
    <citation type="journal article" date="2012" name="BMC Genomics">
        <title>Comparative genomic analysis and phylogenetic position of Theileria equi.</title>
        <authorList>
            <person name="Kappmeyer L.S."/>
            <person name="Thiagarajan M."/>
            <person name="Herndon D.R."/>
            <person name="Ramsay J.D."/>
            <person name="Caler E."/>
            <person name="Djikeng A."/>
            <person name="Gillespie J.J."/>
            <person name="Lau A.O."/>
            <person name="Roalson E.H."/>
            <person name="Silva J.C."/>
            <person name="Silva M.G."/>
            <person name="Suarez C.E."/>
            <person name="Ueti M.W."/>
            <person name="Nene V.M."/>
            <person name="Mealey R.H."/>
            <person name="Knowles D.P."/>
            <person name="Brayton K.A."/>
        </authorList>
    </citation>
    <scope>NUCLEOTIDE SEQUENCE [LARGE SCALE GENOMIC DNA]</scope>
    <source>
        <strain evidence="2 3">WA</strain>
    </source>
</reference>
<evidence type="ECO:0000313" key="2">
    <source>
        <dbReference type="EMBL" id="AFZ80548.1"/>
    </source>
</evidence>
<accession>L0AZ71</accession>
<keyword evidence="1" id="KW-1133">Transmembrane helix</keyword>
<dbReference type="Pfam" id="PF02488">
    <property type="entry name" value="EMA"/>
    <property type="match status" value="1"/>
</dbReference>
<proteinExistence type="predicted"/>
<evidence type="ECO:0000256" key="1">
    <source>
        <dbReference type="SAM" id="Phobius"/>
    </source>
</evidence>
<dbReference type="AlphaFoldDB" id="L0AZ71"/>
<dbReference type="Proteomes" id="UP000031512">
    <property type="component" value="Chromosome 1"/>
</dbReference>
<keyword evidence="1" id="KW-0812">Transmembrane</keyword>
<evidence type="ECO:0000313" key="3">
    <source>
        <dbReference type="Proteomes" id="UP000031512"/>
    </source>
</evidence>
<organism evidence="2 3">
    <name type="scientific">Theileria equi strain WA</name>
    <dbReference type="NCBI Taxonomy" id="1537102"/>
    <lineage>
        <taxon>Eukaryota</taxon>
        <taxon>Sar</taxon>
        <taxon>Alveolata</taxon>
        <taxon>Apicomplexa</taxon>
        <taxon>Aconoidasida</taxon>
        <taxon>Piroplasmida</taxon>
        <taxon>Theileriidae</taxon>
        <taxon>Theileria</taxon>
    </lineage>
</organism>
<name>L0AZ71_THEEQ</name>
<dbReference type="InterPro" id="IPR003407">
    <property type="entry name" value="Merozoite_Agen"/>
</dbReference>
<sequence>MKGLEAVTIDLDEPYEEFISSVFGYGKSYSWPFTKKRVGKIVFGEAVILSGKYEVIIELTIFTRGEIKVAKIVYIYKPDDRIKEIFYERRSDDWVRVDIPIAAKVINKIEPFFSVDYKTIYDGFSAYGVFSVVIATFALVLFH</sequence>
<keyword evidence="3" id="KW-1185">Reference proteome</keyword>
<dbReference type="VEuPathDB" id="PiroplasmaDB:BEWA_034050"/>
<dbReference type="RefSeq" id="XP_004830214.1">
    <property type="nucleotide sequence ID" value="XM_004830157.1"/>
</dbReference>
<gene>
    <name evidence="2" type="ORF">BEWA_034050</name>
</gene>
<dbReference type="GeneID" id="15803697"/>
<feature type="transmembrane region" description="Helical" evidence="1">
    <location>
        <begin position="124"/>
        <end position="142"/>
    </location>
</feature>